<proteinExistence type="predicted"/>
<reference evidence="2" key="1">
    <citation type="journal article" date="2007" name="Science">
        <title>Evolutionary and biomedical insights from the rhesus macaque genome.</title>
        <authorList>
            <person name="Gibbs R.A."/>
            <person name="Rogers J."/>
            <person name="Katze M.G."/>
            <person name="Bumgarner R."/>
            <person name="Weinstock G.M."/>
            <person name="Mardis E.R."/>
            <person name="Remington K.A."/>
            <person name="Strausberg R.L."/>
            <person name="Venter J.C."/>
            <person name="Wilson R.K."/>
            <person name="Batzer M.A."/>
            <person name="Bustamante C.D."/>
            <person name="Eichler E.E."/>
            <person name="Hahn M.W."/>
            <person name="Hardison R.C."/>
            <person name="Makova K.D."/>
            <person name="Miller W."/>
            <person name="Milosavljevic A."/>
            <person name="Palermo R.E."/>
            <person name="Siepel A."/>
            <person name="Sikela J.M."/>
            <person name="Attaway T."/>
            <person name="Bell S."/>
            <person name="Bernard K.E."/>
            <person name="Buhay C.J."/>
            <person name="Chandrabose M.N."/>
            <person name="Dao M."/>
            <person name="Davis C."/>
            <person name="Delehaunty K.D."/>
            <person name="Ding Y."/>
            <person name="Dinh H.H."/>
            <person name="Dugan-Rocha S."/>
            <person name="Fulton L.A."/>
            <person name="Gabisi R.A."/>
            <person name="Garner T.T."/>
            <person name="Godfrey J."/>
            <person name="Hawes A.C."/>
            <person name="Hernandez J."/>
            <person name="Hines S."/>
            <person name="Holder M."/>
            <person name="Hume J."/>
            <person name="Jhangiani S.N."/>
            <person name="Joshi V."/>
            <person name="Khan Z.M."/>
            <person name="Kirkness E.F."/>
            <person name="Cree A."/>
            <person name="Fowler R.G."/>
            <person name="Lee S."/>
            <person name="Lewis L.R."/>
            <person name="Li Z."/>
            <person name="Liu Y.-S."/>
            <person name="Moore S.M."/>
            <person name="Muzny D."/>
            <person name="Nazareth L.V."/>
            <person name="Ngo D.N."/>
            <person name="Okwuonu G.O."/>
            <person name="Pai G."/>
            <person name="Parker D."/>
            <person name="Paul H.A."/>
            <person name="Pfannkoch C."/>
            <person name="Pohl C.S."/>
            <person name="Rogers Y.-H.C."/>
            <person name="Ruiz S.J."/>
            <person name="Sabo A."/>
            <person name="Santibanez J."/>
            <person name="Schneider B.W."/>
            <person name="Smith S.M."/>
            <person name="Sodergren E."/>
            <person name="Svatek A.F."/>
            <person name="Utterback T.R."/>
            <person name="Vattathil S."/>
            <person name="Warren W."/>
            <person name="White C.S."/>
            <person name="Chinwalla A.T."/>
            <person name="Feng Y."/>
            <person name="Halpern A.L."/>
            <person name="Hillier L.W."/>
            <person name="Huang X."/>
            <person name="Minx P."/>
            <person name="Nelson J.O."/>
            <person name="Pepin K.H."/>
            <person name="Qin X."/>
            <person name="Sutton G.G."/>
            <person name="Venter E."/>
            <person name="Walenz B.P."/>
            <person name="Wallis J.W."/>
            <person name="Worley K.C."/>
            <person name="Yang S.-P."/>
            <person name="Jones S.M."/>
            <person name="Marra M.A."/>
            <person name="Rocchi M."/>
            <person name="Schein J.E."/>
            <person name="Baertsch R."/>
            <person name="Clarke L."/>
            <person name="Csuros M."/>
            <person name="Glasscock J."/>
            <person name="Harris R.A."/>
            <person name="Havlak P."/>
            <person name="Jackson A.R."/>
            <person name="Jiang H."/>
            <person name="Liu Y."/>
            <person name="Messina D.N."/>
            <person name="Shen Y."/>
            <person name="Song H.X.-Z."/>
            <person name="Wylie T."/>
            <person name="Zhang L."/>
            <person name="Birney E."/>
            <person name="Han K."/>
            <person name="Konkel M.K."/>
            <person name="Lee J."/>
            <person name="Smit A.F.A."/>
            <person name="Ullmer B."/>
            <person name="Wang H."/>
            <person name="Xing J."/>
            <person name="Burhans R."/>
            <person name="Cheng Z."/>
            <person name="Karro J.E."/>
            <person name="Ma J."/>
            <person name="Raney B."/>
            <person name="She X."/>
            <person name="Cox M.J."/>
            <person name="Demuth J.P."/>
            <person name="Dumas L.J."/>
            <person name="Han S.-G."/>
            <person name="Hopkins J."/>
            <person name="Karimpour-Fard A."/>
            <person name="Kim Y.H."/>
            <person name="Pollack J.R."/>
            <person name="Vinar T."/>
            <person name="Addo-Quaye C."/>
            <person name="Degenhardt J."/>
            <person name="Denby A."/>
            <person name="Hubisz M.J."/>
            <person name="Indap A."/>
            <person name="Kosiol C."/>
            <person name="Lahn B.T."/>
            <person name="Lawson H.A."/>
            <person name="Marklein A."/>
            <person name="Nielsen R."/>
            <person name="Vallender E.J."/>
            <person name="Clark A.G."/>
            <person name="Ferguson B."/>
            <person name="Hernandez R.D."/>
            <person name="Hirani K."/>
            <person name="Kehrer-Sawatzki H."/>
            <person name="Kolb J."/>
            <person name="Patil S."/>
            <person name="Pu L.-L."/>
            <person name="Ren Y."/>
            <person name="Smith D.G."/>
            <person name="Wheeler D.A."/>
            <person name="Schenck I."/>
            <person name="Ball E.V."/>
            <person name="Chen R."/>
            <person name="Cooper D.N."/>
            <person name="Giardine B."/>
            <person name="Hsu F."/>
            <person name="Kent W.J."/>
            <person name="Lesk A."/>
            <person name="Nelson D.L."/>
            <person name="O'brien W.E."/>
            <person name="Pruefer K."/>
            <person name="Stenson P.D."/>
            <person name="Wallace J.C."/>
            <person name="Ke H."/>
            <person name="Liu X.-M."/>
            <person name="Wang P."/>
            <person name="Xiang A.P."/>
            <person name="Yang F."/>
            <person name="Barber G.P."/>
            <person name="Haussler D."/>
            <person name="Karolchik D."/>
            <person name="Kern A.D."/>
            <person name="Kuhn R.M."/>
            <person name="Smith K.E."/>
            <person name="Zwieg A.S."/>
        </authorList>
    </citation>
    <scope>NUCLEOTIDE SEQUENCE [LARGE SCALE GENOMIC DNA]</scope>
    <source>
        <strain evidence="2">17573</strain>
    </source>
</reference>
<dbReference type="PANTHER" id="PTHR12138">
    <property type="entry name" value="PRIMATE-EXPANDED PROTEIN FAMILY"/>
    <property type="match status" value="1"/>
</dbReference>
<dbReference type="Proteomes" id="UP000006718">
    <property type="component" value="Chromosome 12"/>
</dbReference>
<sequence>MFAFLVETGFLHVGQAGLELLTSGDPPASASQSAGIMGMSHCPRPPYSLFFRGLSFSNPQALNIVWFSKTVPLLKTIGIRASQFSALSGRSSPLPSL</sequence>
<protein>
    <submittedName>
        <fullName evidence="1">Uncharacterized protein</fullName>
    </submittedName>
</protein>
<keyword evidence="2" id="KW-1185">Reference proteome</keyword>
<evidence type="ECO:0000313" key="2">
    <source>
        <dbReference type="Proteomes" id="UP000006718"/>
    </source>
</evidence>
<name>A0A5F7ZE91_MACMU</name>
<accession>A0A5F7ZE91</accession>
<dbReference type="InParanoid" id="A0A5F7ZE91"/>
<evidence type="ECO:0000313" key="1">
    <source>
        <dbReference type="Ensembl" id="ENSMMUP00000063902.1"/>
    </source>
</evidence>
<dbReference type="GeneTree" id="ENSGT01150000286943"/>
<dbReference type="PANTHER" id="PTHR12138:SF151">
    <property type="entry name" value="SECRETED PROTEIN"/>
    <property type="match status" value="1"/>
</dbReference>
<reference evidence="1" key="2">
    <citation type="submission" date="2019-01" db="EMBL/GenBank/DDBJ databases">
        <authorList>
            <person name="Graves T."/>
            <person name="Eichler E.E."/>
            <person name="Wilson R.K."/>
        </authorList>
    </citation>
    <scope>NUCLEOTIDE SEQUENCE [LARGE SCALE GENOMIC DNA]</scope>
    <source>
        <strain evidence="1">17573</strain>
    </source>
</reference>
<dbReference type="PaxDb" id="9544-ENSMMUP00000033497"/>
<dbReference type="VEuPathDB" id="HostDB:ENSMMUG00000065205"/>
<reference evidence="1" key="3">
    <citation type="submission" date="2025-08" db="UniProtKB">
        <authorList>
            <consortium name="Ensembl"/>
        </authorList>
    </citation>
    <scope>IDENTIFICATION</scope>
    <source>
        <strain evidence="1">17573</strain>
    </source>
</reference>
<dbReference type="Bgee" id="ENSMMUG00000065205">
    <property type="expression patterns" value="Expressed in ileum and 16 other cell types or tissues"/>
</dbReference>
<dbReference type="PRINTS" id="PR02045">
    <property type="entry name" value="F138DOMAIN"/>
</dbReference>
<dbReference type="Ensembl" id="ENSMMUT00000108409.1">
    <property type="protein sequence ID" value="ENSMMUP00000063902.1"/>
    <property type="gene ID" value="ENSMMUG00000065205.1"/>
</dbReference>
<reference evidence="1" key="4">
    <citation type="submission" date="2025-09" db="UniProtKB">
        <authorList>
            <consortium name="Ensembl"/>
        </authorList>
    </citation>
    <scope>IDENTIFICATION</scope>
    <source>
        <strain evidence="1">17573</strain>
    </source>
</reference>
<organism evidence="1 2">
    <name type="scientific">Macaca mulatta</name>
    <name type="common">Rhesus macaque</name>
    <dbReference type="NCBI Taxonomy" id="9544"/>
    <lineage>
        <taxon>Eukaryota</taxon>
        <taxon>Metazoa</taxon>
        <taxon>Chordata</taxon>
        <taxon>Craniata</taxon>
        <taxon>Vertebrata</taxon>
        <taxon>Euteleostomi</taxon>
        <taxon>Mammalia</taxon>
        <taxon>Eutheria</taxon>
        <taxon>Euarchontoglires</taxon>
        <taxon>Primates</taxon>
        <taxon>Haplorrhini</taxon>
        <taxon>Catarrhini</taxon>
        <taxon>Cercopithecidae</taxon>
        <taxon>Cercopithecinae</taxon>
        <taxon>Macaca</taxon>
    </lineage>
</organism>
<dbReference type="AlphaFoldDB" id="A0A5F7ZE91"/>